<dbReference type="Gramene" id="TVU38879">
    <property type="protein sequence ID" value="TVU38879"/>
    <property type="gene ID" value="EJB05_12274"/>
</dbReference>
<comment type="caution">
    <text evidence="4">The sequence shown here is derived from an EMBL/GenBank/DDBJ whole genome shotgun (WGS) entry which is preliminary data.</text>
</comment>
<dbReference type="Proteomes" id="UP000324897">
    <property type="component" value="Chromosome 4"/>
</dbReference>
<dbReference type="PANTHER" id="PTHR43752">
    <property type="entry name" value="BNR/ASP-BOX REPEAT FAMILY PROTEIN"/>
    <property type="match status" value="1"/>
</dbReference>
<dbReference type="Gene3D" id="3.30.1330.40">
    <property type="entry name" value="RutC-like"/>
    <property type="match status" value="1"/>
</dbReference>
<gene>
    <name evidence="4" type="ORF">EJB05_12274</name>
</gene>
<accession>A0A5J9VRU8</accession>
<dbReference type="InterPro" id="IPR011040">
    <property type="entry name" value="Sialidase"/>
</dbReference>
<reference evidence="4 5" key="1">
    <citation type="journal article" date="2019" name="Sci. Rep.">
        <title>A high-quality genome of Eragrostis curvula grass provides insights into Poaceae evolution and supports new strategies to enhance forage quality.</title>
        <authorList>
            <person name="Carballo J."/>
            <person name="Santos B.A.C.M."/>
            <person name="Zappacosta D."/>
            <person name="Garbus I."/>
            <person name="Selva J.P."/>
            <person name="Gallo C.A."/>
            <person name="Diaz A."/>
            <person name="Albertini E."/>
            <person name="Caccamo M."/>
            <person name="Echenique V."/>
        </authorList>
    </citation>
    <scope>NUCLEOTIDE SEQUENCE [LARGE SCALE GENOMIC DNA]</scope>
    <source>
        <strain evidence="5">cv. Victoria</strain>
        <tissue evidence="4">Leaf</tissue>
    </source>
</reference>
<keyword evidence="2" id="KW-0812">Transmembrane</keyword>
<dbReference type="Gene3D" id="2.120.10.10">
    <property type="match status" value="1"/>
</dbReference>
<dbReference type="Pfam" id="PF13088">
    <property type="entry name" value="BNR_2"/>
    <property type="match status" value="1"/>
</dbReference>
<feature type="non-terminal residue" evidence="4">
    <location>
        <position position="1"/>
    </location>
</feature>
<evidence type="ECO:0000313" key="4">
    <source>
        <dbReference type="EMBL" id="TVU38879.1"/>
    </source>
</evidence>
<keyword evidence="5" id="KW-1185">Reference proteome</keyword>
<proteinExistence type="inferred from homology"/>
<dbReference type="PANTHER" id="PTHR43752:SF2">
    <property type="entry name" value="BNR_ASP-BOX REPEAT FAMILY PROTEIN"/>
    <property type="match status" value="1"/>
</dbReference>
<comment type="similarity">
    <text evidence="1">Belongs to the RutC family.</text>
</comment>
<dbReference type="AlphaFoldDB" id="A0A5J9VRU8"/>
<sequence length="648" mass="70582">MLVCALAVATVLVVAPVGLVTVSAVIWRQISLDALARARGRCRVLAMAWSAAAVSRFAAASPAVAPLSAGLGASSAVSVSFVGRRRFRPVAASYSTSATVKQAVQTDKAPAALGPYSQAIKANNLVFVSGVLGLNPETGSFVSENVEEQTEQVMRNMGEILKASGASYSSVVKTTIMLADLQDFKKVNEIYGKYFPAPAPARSTYQVAALPLNARIEIECIAALYLVGTDQDNVMLTICNCSKLQFIRNTIACVLLFSLVFLILDSPLRIFANKKPFDFNIVSARSLLEISPSPGPVQELEIGQKVEESSGSILNMTANVSPVWSIVKEALTFPAGSAPFNSCHASTIVQIDEDNFLVAYFGGSMEGAQDVKIWSQRYIDGYWHPPQVADEQDGVPMWNPVLFQLPSRELLLFYKIGQEVQKWSGAMKRSFDGGITWSEREQLPPGILGPIKNKASSPVQPFLLEDGRLLCGSSVESWNSWGAWLEVTKDAGRAWRKYGPICIEGETLGVIQPVPYQTANGTIRMLLRSFETIGRVCMADSVDEGVTWSYVRKTELPNPNSGIDGVKMKDGRVLLAYNTFSRGTLKLAVSSNDGDSWDEVMTLEDTDGMEFSYPAVIQTMDELIHVTYTYNRTQIKHIVVQPSALVKL</sequence>
<dbReference type="FunFam" id="3.30.1330.40:FF:000006">
    <property type="entry name" value="Reactive Intermediate Deaminase A, chloroplastic"/>
    <property type="match status" value="1"/>
</dbReference>
<organism evidence="4 5">
    <name type="scientific">Eragrostis curvula</name>
    <name type="common">weeping love grass</name>
    <dbReference type="NCBI Taxonomy" id="38414"/>
    <lineage>
        <taxon>Eukaryota</taxon>
        <taxon>Viridiplantae</taxon>
        <taxon>Streptophyta</taxon>
        <taxon>Embryophyta</taxon>
        <taxon>Tracheophyta</taxon>
        <taxon>Spermatophyta</taxon>
        <taxon>Magnoliopsida</taxon>
        <taxon>Liliopsida</taxon>
        <taxon>Poales</taxon>
        <taxon>Poaceae</taxon>
        <taxon>PACMAD clade</taxon>
        <taxon>Chloridoideae</taxon>
        <taxon>Eragrostideae</taxon>
        <taxon>Eragrostidinae</taxon>
        <taxon>Eragrostis</taxon>
    </lineage>
</organism>
<protein>
    <recommendedName>
        <fullName evidence="3">Sialidase domain-containing protein</fullName>
    </recommendedName>
</protein>
<dbReference type="PROSITE" id="PS01094">
    <property type="entry name" value="UPF0076"/>
    <property type="match status" value="1"/>
</dbReference>
<dbReference type="Pfam" id="PF01042">
    <property type="entry name" value="Ribonuc_L-PSP"/>
    <property type="match status" value="1"/>
</dbReference>
<evidence type="ECO:0000256" key="1">
    <source>
        <dbReference type="ARBA" id="ARBA00010552"/>
    </source>
</evidence>
<evidence type="ECO:0000313" key="5">
    <source>
        <dbReference type="Proteomes" id="UP000324897"/>
    </source>
</evidence>
<feature type="transmembrane region" description="Helical" evidence="2">
    <location>
        <begin position="246"/>
        <end position="264"/>
    </location>
</feature>
<dbReference type="EMBL" id="RWGY01000007">
    <property type="protein sequence ID" value="TVU38879.1"/>
    <property type="molecule type" value="Genomic_DNA"/>
</dbReference>
<evidence type="ECO:0000256" key="2">
    <source>
        <dbReference type="SAM" id="Phobius"/>
    </source>
</evidence>
<dbReference type="InterPro" id="IPR006175">
    <property type="entry name" value="YjgF/YER057c/UK114"/>
</dbReference>
<dbReference type="InterPro" id="IPR035959">
    <property type="entry name" value="RutC-like_sf"/>
</dbReference>
<keyword evidence="2" id="KW-0472">Membrane</keyword>
<dbReference type="InterPro" id="IPR006056">
    <property type="entry name" value="RidA"/>
</dbReference>
<name>A0A5J9VRU8_9POAL</name>
<dbReference type="CDD" id="cd15482">
    <property type="entry name" value="Sialidase_non-viral"/>
    <property type="match status" value="1"/>
</dbReference>
<dbReference type="SUPFAM" id="SSF55298">
    <property type="entry name" value="YjgF-like"/>
    <property type="match status" value="1"/>
</dbReference>
<dbReference type="OrthoDB" id="504663at2759"/>
<dbReference type="NCBIfam" id="TIGR00004">
    <property type="entry name" value="Rid family detoxifying hydrolase"/>
    <property type="match status" value="1"/>
</dbReference>
<dbReference type="CDD" id="cd00448">
    <property type="entry name" value="YjgF_YER057c_UK114_family"/>
    <property type="match status" value="1"/>
</dbReference>
<dbReference type="SUPFAM" id="SSF50939">
    <property type="entry name" value="Sialidases"/>
    <property type="match status" value="1"/>
</dbReference>
<evidence type="ECO:0000259" key="3">
    <source>
        <dbReference type="Pfam" id="PF13088"/>
    </source>
</evidence>
<keyword evidence="2" id="KW-1133">Transmembrane helix</keyword>
<feature type="domain" description="Sialidase" evidence="3">
    <location>
        <begin position="355"/>
        <end position="626"/>
    </location>
</feature>
<dbReference type="InterPro" id="IPR036278">
    <property type="entry name" value="Sialidase_sf"/>
</dbReference>
<dbReference type="InterPro" id="IPR019897">
    <property type="entry name" value="RidA_CS"/>
</dbReference>